<protein>
    <submittedName>
        <fullName evidence="2">Uncharacterized protein</fullName>
    </submittedName>
</protein>
<organism evidence="2 3">
    <name type="scientific">Citrobacter koseri</name>
    <name type="common">Citrobacter diversus</name>
    <dbReference type="NCBI Taxonomy" id="545"/>
    <lineage>
        <taxon>Bacteria</taxon>
        <taxon>Pseudomonadati</taxon>
        <taxon>Pseudomonadota</taxon>
        <taxon>Gammaproteobacteria</taxon>
        <taxon>Enterobacterales</taxon>
        <taxon>Enterobacteriaceae</taxon>
        <taxon>Citrobacter</taxon>
    </lineage>
</organism>
<reference evidence="2 3" key="1">
    <citation type="submission" date="2018-06" db="EMBL/GenBank/DDBJ databases">
        <authorList>
            <consortium name="Pathogen Informatics"/>
            <person name="Doyle S."/>
        </authorList>
    </citation>
    <scope>NUCLEOTIDE SEQUENCE [LARGE SCALE GENOMIC DNA]</scope>
    <source>
        <strain evidence="2 3">NCTC10786</strain>
    </source>
</reference>
<sequence>MADLATVWPTRKASVEGGSTFTQPLTERQWVDKPVSTEDRRRGAGTF</sequence>
<gene>
    <name evidence="2" type="ORF">NCTC10786_00686</name>
</gene>
<dbReference type="AlphaFoldDB" id="A0A2X2X649"/>
<name>A0A2X2X649_CITKO</name>
<evidence type="ECO:0000313" key="2">
    <source>
        <dbReference type="EMBL" id="SQB21379.1"/>
    </source>
</evidence>
<evidence type="ECO:0000256" key="1">
    <source>
        <dbReference type="SAM" id="MobiDB-lite"/>
    </source>
</evidence>
<proteinExistence type="predicted"/>
<evidence type="ECO:0000313" key="3">
    <source>
        <dbReference type="Proteomes" id="UP000251584"/>
    </source>
</evidence>
<dbReference type="Proteomes" id="UP000251584">
    <property type="component" value="Unassembled WGS sequence"/>
</dbReference>
<feature type="region of interest" description="Disordered" evidence="1">
    <location>
        <begin position="1"/>
        <end position="21"/>
    </location>
</feature>
<dbReference type="EMBL" id="UAVY01000001">
    <property type="protein sequence ID" value="SQB21379.1"/>
    <property type="molecule type" value="Genomic_DNA"/>
</dbReference>
<accession>A0A2X2X649</accession>